<evidence type="ECO:0000313" key="2">
    <source>
        <dbReference type="EMBL" id="AXG11973.1"/>
    </source>
</evidence>
<evidence type="ECO:0000256" key="1">
    <source>
        <dbReference type="SAM" id="Phobius"/>
    </source>
</evidence>
<feature type="transmembrane region" description="Helical" evidence="1">
    <location>
        <begin position="130"/>
        <end position="151"/>
    </location>
</feature>
<protein>
    <recommendedName>
        <fullName evidence="4">Rhomboid family intramembrane serine protease</fullName>
    </recommendedName>
</protein>
<dbReference type="AlphaFoldDB" id="A0A345EIF1"/>
<feature type="transmembrane region" description="Helical" evidence="1">
    <location>
        <begin position="216"/>
        <end position="236"/>
    </location>
</feature>
<keyword evidence="2" id="KW-0614">Plasmid</keyword>
<geneLocation type="plasmid" evidence="3">
    <name>pcba1112-02</name>
</geneLocation>
<feature type="transmembrane region" description="Helical" evidence="1">
    <location>
        <begin position="20"/>
        <end position="40"/>
    </location>
</feature>
<accession>A0A345EIF1</accession>
<sequence length="277" mass="30762">MVDGDSLKWQAFDDAAERTSRWEVLLLLSIPVVLVGLMLLSPSQRADLTLSPQASGWMLYIPHFIHESWMHLLSNLVSYTALVLFLFPLVAATERRRWFYAALALCLTLVPFAVSIGFQANSFPANGQGFSAIMSAWYVYVPIGLSDYLRYHVSDVYSRWDAVGFLGVGFLLLYVGGFRLIWVAALGGAGVIFWFQTLRKIDRSHLQRLRHSGSGLIATLVLLTWTAGILTGVRYGNGFVHVLGMLYGLMFIVPSCLLFPAALAVVKQQSVISSHND</sequence>
<keyword evidence="1" id="KW-0812">Transmembrane</keyword>
<feature type="transmembrane region" description="Helical" evidence="1">
    <location>
        <begin position="98"/>
        <end position="118"/>
    </location>
</feature>
<proteinExistence type="predicted"/>
<keyword evidence="1" id="KW-0472">Membrane</keyword>
<evidence type="ECO:0008006" key="4">
    <source>
        <dbReference type="Google" id="ProtNLM"/>
    </source>
</evidence>
<gene>
    <name evidence="2" type="ORF">DU484_18880</name>
</gene>
<dbReference type="RefSeq" id="WP_114606878.1">
    <property type="nucleotide sequence ID" value="NZ_CP031149.1"/>
</dbReference>
<dbReference type="KEGG" id="haq:DU484_18880"/>
<feature type="transmembrane region" description="Helical" evidence="1">
    <location>
        <begin position="171"/>
        <end position="195"/>
    </location>
</feature>
<organism evidence="2 3">
    <name type="scientific">Haloplanus rubicundus</name>
    <dbReference type="NCBI Taxonomy" id="1547898"/>
    <lineage>
        <taxon>Archaea</taxon>
        <taxon>Methanobacteriati</taxon>
        <taxon>Methanobacteriota</taxon>
        <taxon>Stenosarchaea group</taxon>
        <taxon>Halobacteria</taxon>
        <taxon>Halobacteriales</taxon>
        <taxon>Haloferacaceae</taxon>
        <taxon>Haloplanus</taxon>
    </lineage>
</organism>
<feature type="transmembrane region" description="Helical" evidence="1">
    <location>
        <begin position="242"/>
        <end position="266"/>
    </location>
</feature>
<dbReference type="EMBL" id="CP031149">
    <property type="protein sequence ID" value="AXG11973.1"/>
    <property type="molecule type" value="Genomic_DNA"/>
</dbReference>
<dbReference type="GeneID" id="37289088"/>
<dbReference type="Proteomes" id="UP000252985">
    <property type="component" value="Plasmid pCBA1112-02"/>
</dbReference>
<evidence type="ECO:0000313" key="3">
    <source>
        <dbReference type="Proteomes" id="UP000252985"/>
    </source>
</evidence>
<keyword evidence="1" id="KW-1133">Transmembrane helix</keyword>
<feature type="transmembrane region" description="Helical" evidence="1">
    <location>
        <begin position="72"/>
        <end position="92"/>
    </location>
</feature>
<name>A0A345EIF1_9EURY</name>
<reference evidence="2 3" key="1">
    <citation type="submission" date="2018-07" db="EMBL/GenBank/DDBJ databases">
        <title>Genome sequences of Haloplanus sp. CBA1112.</title>
        <authorList>
            <person name="Kim Y.B."/>
            <person name="Roh S.W."/>
        </authorList>
    </citation>
    <scope>NUCLEOTIDE SEQUENCE [LARGE SCALE GENOMIC DNA]</scope>
    <source>
        <strain evidence="2 3">CBA1112</strain>
        <plasmid evidence="3">pcba1112-02</plasmid>
    </source>
</reference>